<feature type="coiled-coil region" evidence="1">
    <location>
        <begin position="6"/>
        <end position="54"/>
    </location>
</feature>
<dbReference type="OrthoDB" id="10522432at2759"/>
<evidence type="ECO:0000256" key="1">
    <source>
        <dbReference type="SAM" id="Coils"/>
    </source>
</evidence>
<name>A0A0F9ZF47_TRIHA</name>
<protein>
    <submittedName>
        <fullName evidence="2">Uncharacterized protein</fullName>
    </submittedName>
</protein>
<evidence type="ECO:0000313" key="2">
    <source>
        <dbReference type="EMBL" id="KKO99006.1"/>
    </source>
</evidence>
<gene>
    <name evidence="2" type="ORF">THAR02_08877</name>
</gene>
<evidence type="ECO:0000313" key="3">
    <source>
        <dbReference type="Proteomes" id="UP000034112"/>
    </source>
</evidence>
<comment type="caution">
    <text evidence="2">The sequence shown here is derived from an EMBL/GenBank/DDBJ whole genome shotgun (WGS) entry which is preliminary data.</text>
</comment>
<accession>A0A0F9ZF47</accession>
<organism evidence="2 3">
    <name type="scientific">Trichoderma harzianum</name>
    <name type="common">Hypocrea lixii</name>
    <dbReference type="NCBI Taxonomy" id="5544"/>
    <lineage>
        <taxon>Eukaryota</taxon>
        <taxon>Fungi</taxon>
        <taxon>Dikarya</taxon>
        <taxon>Ascomycota</taxon>
        <taxon>Pezizomycotina</taxon>
        <taxon>Sordariomycetes</taxon>
        <taxon>Hypocreomycetidae</taxon>
        <taxon>Hypocreales</taxon>
        <taxon>Hypocreaceae</taxon>
        <taxon>Trichoderma</taxon>
    </lineage>
</organism>
<dbReference type="OMA" id="TGEAHEM"/>
<proteinExistence type="predicted"/>
<reference evidence="3" key="1">
    <citation type="journal article" date="2015" name="Genome Announc.">
        <title>Draft whole-genome sequence of the biocontrol agent Trichoderma harzianum T6776.</title>
        <authorList>
            <person name="Baroncelli R."/>
            <person name="Piaggeschi G."/>
            <person name="Fiorini L."/>
            <person name="Bertolini E."/>
            <person name="Zapparata A."/>
            <person name="Pe M.E."/>
            <person name="Sarrocco S."/>
            <person name="Vannacci G."/>
        </authorList>
    </citation>
    <scope>NUCLEOTIDE SEQUENCE [LARGE SCALE GENOMIC DNA]</scope>
    <source>
        <strain evidence="3">T6776</strain>
    </source>
</reference>
<dbReference type="EMBL" id="JOKZ01000364">
    <property type="protein sequence ID" value="KKO99006.1"/>
    <property type="molecule type" value="Genomic_DNA"/>
</dbReference>
<dbReference type="AlphaFoldDB" id="A0A0F9ZF47"/>
<keyword evidence="1" id="KW-0175">Coiled coil</keyword>
<dbReference type="Proteomes" id="UP000034112">
    <property type="component" value="Unassembled WGS sequence"/>
</dbReference>
<sequence length="109" mass="13175">MHEKHEKQNETALDWLQRELEALRQRHHALEQSIQMAKGNNQKFGEEIDKIREEARKAFEALQIIYTERVTGEAHEMTQEMRDQLRADEELFKELIQEEMQRLSDQVRE</sequence>